<evidence type="ECO:0000313" key="1">
    <source>
        <dbReference type="EMBL" id="VVT20507.1"/>
    </source>
</evidence>
<gene>
    <name evidence="1" type="ORF">SPHINGO391_470077</name>
</gene>
<sequence length="129" mass="14245">MDGLPETFSIREAFDILAWQGSRKGLARHLQAEGFTSALARDATSKAVRIMWQHPAPVMLKESCPCRCHTGTCGANDMDLAERSLQLVERLRLSDADTITVLHDLVHRAGVNYAQAALKRISIDADVPF</sequence>
<dbReference type="EMBL" id="CABVLI010000042">
    <property type="protein sequence ID" value="VVT20507.1"/>
    <property type="molecule type" value="Genomic_DNA"/>
</dbReference>
<dbReference type="Proteomes" id="UP000326857">
    <property type="component" value="Unassembled WGS sequence"/>
</dbReference>
<organism evidence="1 2">
    <name type="scientific">Sphingomonas aurantiaca</name>
    <dbReference type="NCBI Taxonomy" id="185949"/>
    <lineage>
        <taxon>Bacteria</taxon>
        <taxon>Pseudomonadati</taxon>
        <taxon>Pseudomonadota</taxon>
        <taxon>Alphaproteobacteria</taxon>
        <taxon>Sphingomonadales</taxon>
        <taxon>Sphingomonadaceae</taxon>
        <taxon>Sphingomonas</taxon>
    </lineage>
</organism>
<proteinExistence type="predicted"/>
<name>A0A5E7ZNY7_9SPHN</name>
<reference evidence="1 2" key="1">
    <citation type="submission" date="2019-09" db="EMBL/GenBank/DDBJ databases">
        <authorList>
            <person name="Dittami M. S."/>
        </authorList>
    </citation>
    <scope>NUCLEOTIDE SEQUENCE [LARGE SCALE GENOMIC DNA]</scope>
    <source>
        <strain evidence="1">SPHINGO391</strain>
    </source>
</reference>
<dbReference type="AlphaFoldDB" id="A0A5E7ZNY7"/>
<evidence type="ECO:0000313" key="2">
    <source>
        <dbReference type="Proteomes" id="UP000326857"/>
    </source>
</evidence>
<dbReference type="RefSeq" id="WP_151991251.1">
    <property type="nucleotide sequence ID" value="NZ_LR701528.1"/>
</dbReference>
<accession>A0A5E7ZNY7</accession>
<protein>
    <submittedName>
        <fullName evidence="1">Uncharacterized protein</fullName>
    </submittedName>
</protein>